<accession>A0A9P6T9W6</accession>
<dbReference type="EMBL" id="MU167293">
    <property type="protein sequence ID" value="KAG0144531.1"/>
    <property type="molecule type" value="Genomic_DNA"/>
</dbReference>
<evidence type="ECO:0000313" key="2">
    <source>
        <dbReference type="EMBL" id="KAG0144531.1"/>
    </source>
</evidence>
<protein>
    <submittedName>
        <fullName evidence="2">Uncharacterized protein</fullName>
    </submittedName>
</protein>
<reference evidence="2" key="1">
    <citation type="submission" date="2013-11" db="EMBL/GenBank/DDBJ databases">
        <title>Genome sequence of the fusiform rust pathogen reveals effectors for host alternation and coevolution with pine.</title>
        <authorList>
            <consortium name="DOE Joint Genome Institute"/>
            <person name="Smith K."/>
            <person name="Pendleton A."/>
            <person name="Kubisiak T."/>
            <person name="Anderson C."/>
            <person name="Salamov A."/>
            <person name="Aerts A."/>
            <person name="Riley R."/>
            <person name="Clum A."/>
            <person name="Lindquist E."/>
            <person name="Ence D."/>
            <person name="Campbell M."/>
            <person name="Kronenberg Z."/>
            <person name="Feau N."/>
            <person name="Dhillon B."/>
            <person name="Hamelin R."/>
            <person name="Burleigh J."/>
            <person name="Smith J."/>
            <person name="Yandell M."/>
            <person name="Nelson C."/>
            <person name="Grigoriev I."/>
            <person name="Davis J."/>
        </authorList>
    </citation>
    <scope>NUCLEOTIDE SEQUENCE</scope>
    <source>
        <strain evidence="2">G11</strain>
    </source>
</reference>
<feature type="region of interest" description="Disordered" evidence="1">
    <location>
        <begin position="1"/>
        <end position="23"/>
    </location>
</feature>
<dbReference type="AlphaFoldDB" id="A0A9P6T9W6"/>
<sequence length="187" mass="21748">MADHEYYPEARPSSKGSANHKRTSTIGNVTSRMAMYINYSTDIRISKCSPLDLAIWVKLGRLIPPSLQKFISRLLPLIFEDFNLREGFFRTGCIPHQGLRLIELEIELDERLFSLESDQVLLCLVNIEKLHTQLSNLLTYFRECKALPKLKHIYHHLTLLSLARKTNTRINVVKSQRRRNLFNLPSQ</sequence>
<keyword evidence="3" id="KW-1185">Reference proteome</keyword>
<name>A0A9P6T9W6_9BASI</name>
<evidence type="ECO:0000256" key="1">
    <source>
        <dbReference type="SAM" id="MobiDB-lite"/>
    </source>
</evidence>
<proteinExistence type="predicted"/>
<evidence type="ECO:0000313" key="3">
    <source>
        <dbReference type="Proteomes" id="UP000886653"/>
    </source>
</evidence>
<dbReference type="Proteomes" id="UP000886653">
    <property type="component" value="Unassembled WGS sequence"/>
</dbReference>
<gene>
    <name evidence="2" type="ORF">CROQUDRAFT_94907</name>
</gene>
<organism evidence="2 3">
    <name type="scientific">Cronartium quercuum f. sp. fusiforme G11</name>
    <dbReference type="NCBI Taxonomy" id="708437"/>
    <lineage>
        <taxon>Eukaryota</taxon>
        <taxon>Fungi</taxon>
        <taxon>Dikarya</taxon>
        <taxon>Basidiomycota</taxon>
        <taxon>Pucciniomycotina</taxon>
        <taxon>Pucciniomycetes</taxon>
        <taxon>Pucciniales</taxon>
        <taxon>Coleosporiaceae</taxon>
        <taxon>Cronartium</taxon>
    </lineage>
</organism>
<comment type="caution">
    <text evidence="2">The sequence shown here is derived from an EMBL/GenBank/DDBJ whole genome shotgun (WGS) entry which is preliminary data.</text>
</comment>